<dbReference type="Proteomes" id="UP001163223">
    <property type="component" value="Chromosome"/>
</dbReference>
<organism evidence="1 2">
    <name type="scientific">Antarcticirhabdus aurantiaca</name>
    <dbReference type="NCBI Taxonomy" id="2606717"/>
    <lineage>
        <taxon>Bacteria</taxon>
        <taxon>Pseudomonadati</taxon>
        <taxon>Pseudomonadota</taxon>
        <taxon>Alphaproteobacteria</taxon>
        <taxon>Hyphomicrobiales</taxon>
        <taxon>Aurantimonadaceae</taxon>
        <taxon>Antarcticirhabdus</taxon>
    </lineage>
</organism>
<proteinExistence type="predicted"/>
<sequence>MSDPLLAFGLFANAFLSATLLPGASEAMLAALVATGAGDPWLLVALATLGNTLGSVASWWLGRYLARFEDRRWFPANPAALARASRLFNRYGRAVLLLAWLPVIGDALVVAAGLLRVPLRVFVPLVAAGKAARYALVAAGTLGLLPD</sequence>
<reference evidence="1" key="1">
    <citation type="submission" date="2022-11" db="EMBL/GenBank/DDBJ databases">
        <title>beta-Carotene-producing bacterium, Jeongeuplla avenae sp. nov., alleviates the salt stress of Arabidopsis seedlings.</title>
        <authorList>
            <person name="Jiang L."/>
            <person name="Lee J."/>
        </authorList>
    </citation>
    <scope>NUCLEOTIDE SEQUENCE</scope>
    <source>
        <strain evidence="1">DY_R2A_6</strain>
    </source>
</reference>
<gene>
    <name evidence="1" type="ORF">OXU80_01730</name>
</gene>
<dbReference type="EMBL" id="CP113520">
    <property type="protein sequence ID" value="WAJ28997.1"/>
    <property type="molecule type" value="Genomic_DNA"/>
</dbReference>
<accession>A0ACD4NQH0</accession>
<evidence type="ECO:0000313" key="2">
    <source>
        <dbReference type="Proteomes" id="UP001163223"/>
    </source>
</evidence>
<evidence type="ECO:0000313" key="1">
    <source>
        <dbReference type="EMBL" id="WAJ28997.1"/>
    </source>
</evidence>
<protein>
    <submittedName>
        <fullName evidence="1">DedA family protein</fullName>
    </submittedName>
</protein>
<name>A0ACD4NQH0_9HYPH</name>
<keyword evidence="2" id="KW-1185">Reference proteome</keyword>